<evidence type="ECO:0000256" key="7">
    <source>
        <dbReference type="RuleBase" id="RU367045"/>
    </source>
</evidence>
<organism evidence="9 10">
    <name type="scientific">Fragilariopsis cylindrus CCMP1102</name>
    <dbReference type="NCBI Taxonomy" id="635003"/>
    <lineage>
        <taxon>Eukaryota</taxon>
        <taxon>Sar</taxon>
        <taxon>Stramenopiles</taxon>
        <taxon>Ochrophyta</taxon>
        <taxon>Bacillariophyta</taxon>
        <taxon>Bacillariophyceae</taxon>
        <taxon>Bacillariophycidae</taxon>
        <taxon>Bacillariales</taxon>
        <taxon>Bacillariaceae</taxon>
        <taxon>Fragilariopsis</taxon>
    </lineage>
</organism>
<dbReference type="EC" id="3.6.4.6" evidence="7"/>
<dbReference type="Gene3D" id="3.40.50.300">
    <property type="entry name" value="P-loop containing nucleotide triphosphate hydrolases"/>
    <property type="match status" value="1"/>
</dbReference>
<comment type="catalytic activity">
    <reaction evidence="7">
        <text>ATP + H2O = ADP + phosphate + H(+)</text>
        <dbReference type="Rhea" id="RHEA:13065"/>
        <dbReference type="ChEBI" id="CHEBI:15377"/>
        <dbReference type="ChEBI" id="CHEBI:15378"/>
        <dbReference type="ChEBI" id="CHEBI:30616"/>
        <dbReference type="ChEBI" id="CHEBI:43474"/>
        <dbReference type="ChEBI" id="CHEBI:456216"/>
        <dbReference type="EC" id="3.6.4.6"/>
    </reaction>
</comment>
<comment type="function">
    <text evidence="7">Required for vesicle-mediated transport. Catalyzes the fusion of transport vesicles within the Golgi cisternae. Is also required for transport from the endoplasmic reticulum to the Golgi stack. Seems to function as a fusion protein required for the delivery of cargo proteins to all compartments of the Golgi stack independent of vesicle origin.</text>
</comment>
<proteinExistence type="inferred from homology"/>
<dbReference type="Gene3D" id="1.10.8.60">
    <property type="match status" value="1"/>
</dbReference>
<gene>
    <name evidence="9" type="ORF">FRACYDRAFT_206676</name>
</gene>
<dbReference type="Pfam" id="PF00004">
    <property type="entry name" value="AAA"/>
    <property type="match status" value="1"/>
</dbReference>
<dbReference type="Proteomes" id="UP000095751">
    <property type="component" value="Unassembled WGS sequence"/>
</dbReference>
<keyword evidence="7" id="KW-0963">Cytoplasm</keyword>
<evidence type="ECO:0000313" key="9">
    <source>
        <dbReference type="EMBL" id="OEU19899.1"/>
    </source>
</evidence>
<dbReference type="SMART" id="SM00382">
    <property type="entry name" value="AAA"/>
    <property type="match status" value="1"/>
</dbReference>
<keyword evidence="10" id="KW-1185">Reference proteome</keyword>
<dbReference type="GO" id="GO:0006891">
    <property type="term" value="P:intra-Golgi vesicle-mediated transport"/>
    <property type="evidence" value="ECO:0007669"/>
    <property type="project" value="TreeGrafter"/>
</dbReference>
<dbReference type="SUPFAM" id="SSF52540">
    <property type="entry name" value="P-loop containing nucleoside triphosphate hydrolases"/>
    <property type="match status" value="1"/>
</dbReference>
<name>A0A1E7FP02_9STRA</name>
<dbReference type="PANTHER" id="PTHR23078">
    <property type="entry name" value="VESICULAR-FUSION PROTEIN NSF"/>
    <property type="match status" value="1"/>
</dbReference>
<keyword evidence="7" id="KW-0931">ER-Golgi transport</keyword>
<evidence type="ECO:0000256" key="6">
    <source>
        <dbReference type="RuleBase" id="RU003651"/>
    </source>
</evidence>
<dbReference type="EMBL" id="KV784355">
    <property type="protein sequence ID" value="OEU19899.1"/>
    <property type="molecule type" value="Genomic_DNA"/>
</dbReference>
<evidence type="ECO:0000256" key="3">
    <source>
        <dbReference type="ARBA" id="ARBA00022741"/>
    </source>
</evidence>
<evidence type="ECO:0000259" key="8">
    <source>
        <dbReference type="SMART" id="SM00382"/>
    </source>
</evidence>
<dbReference type="GO" id="GO:0035494">
    <property type="term" value="P:SNARE complex disassembly"/>
    <property type="evidence" value="ECO:0007669"/>
    <property type="project" value="InterPro"/>
</dbReference>
<dbReference type="GO" id="GO:0005795">
    <property type="term" value="C:Golgi stack"/>
    <property type="evidence" value="ECO:0007669"/>
    <property type="project" value="TreeGrafter"/>
</dbReference>
<dbReference type="GO" id="GO:0016887">
    <property type="term" value="F:ATP hydrolysis activity"/>
    <property type="evidence" value="ECO:0007669"/>
    <property type="project" value="InterPro"/>
</dbReference>
<keyword evidence="4 6" id="KW-0067">ATP-binding</keyword>
<dbReference type="GO" id="GO:0043001">
    <property type="term" value="P:Golgi to plasma membrane protein transport"/>
    <property type="evidence" value="ECO:0007669"/>
    <property type="project" value="TreeGrafter"/>
</dbReference>
<accession>A0A1E7FP02</accession>
<dbReference type="PROSITE" id="PS00674">
    <property type="entry name" value="AAA"/>
    <property type="match status" value="1"/>
</dbReference>
<keyword evidence="7" id="KW-0479">Metal-binding</keyword>
<dbReference type="InterPro" id="IPR039812">
    <property type="entry name" value="Vesicle-fus_ATPase"/>
</dbReference>
<comment type="subcellular location">
    <subcellularLocation>
        <location evidence="7">Cytoplasm</location>
    </subcellularLocation>
</comment>
<dbReference type="KEGG" id="fcy:FRACYDRAFT_206676"/>
<keyword evidence="2 7" id="KW-0813">Transport</keyword>
<evidence type="ECO:0000256" key="2">
    <source>
        <dbReference type="ARBA" id="ARBA00022448"/>
    </source>
</evidence>
<evidence type="ECO:0000256" key="5">
    <source>
        <dbReference type="ARBA" id="ARBA00022927"/>
    </source>
</evidence>
<keyword evidence="7" id="KW-0378">Hydrolase</keyword>
<keyword evidence="5 7" id="KW-0653">Protein transport</keyword>
<dbReference type="InParanoid" id="A0A1E7FP02"/>
<comment type="cofactor">
    <cofactor evidence="7">
        <name>Mg(2+)</name>
        <dbReference type="ChEBI" id="CHEBI:18420"/>
    </cofactor>
    <text evidence="7">Binds 1 Mg(2+) ion per subunit.</text>
</comment>
<dbReference type="FunFam" id="3.40.50.300:FF:000154">
    <property type="entry name" value="Vesicle-fusing ATPase 1"/>
    <property type="match status" value="1"/>
</dbReference>
<dbReference type="PANTHER" id="PTHR23078:SF3">
    <property type="entry name" value="VESICLE-FUSING ATPASE"/>
    <property type="match status" value="1"/>
</dbReference>
<feature type="domain" description="AAA+ ATPase" evidence="8">
    <location>
        <begin position="77"/>
        <end position="228"/>
    </location>
</feature>
<dbReference type="InterPro" id="IPR003593">
    <property type="entry name" value="AAA+_ATPase"/>
</dbReference>
<protein>
    <recommendedName>
        <fullName evidence="7">Vesicle-fusing ATPase</fullName>
        <ecNumber evidence="7">3.6.4.6</ecNumber>
    </recommendedName>
</protein>
<evidence type="ECO:0000313" key="10">
    <source>
        <dbReference type="Proteomes" id="UP000095751"/>
    </source>
</evidence>
<dbReference type="OrthoDB" id="9982946at2759"/>
<keyword evidence="3 6" id="KW-0547">Nucleotide-binding</keyword>
<dbReference type="AlphaFoldDB" id="A0A1E7FP02"/>
<dbReference type="GO" id="GO:0046872">
    <property type="term" value="F:metal ion binding"/>
    <property type="evidence" value="ECO:0007669"/>
    <property type="project" value="UniProtKB-UniRule"/>
</dbReference>
<comment type="similarity">
    <text evidence="1 6">Belongs to the AAA ATPase family.</text>
</comment>
<dbReference type="GO" id="GO:0005524">
    <property type="term" value="F:ATP binding"/>
    <property type="evidence" value="ECO:0007669"/>
    <property type="project" value="UniProtKB-UniRule"/>
</dbReference>
<dbReference type="InterPro" id="IPR027417">
    <property type="entry name" value="P-loop_NTPase"/>
</dbReference>
<keyword evidence="7" id="KW-0460">Magnesium</keyword>
<evidence type="ECO:0000256" key="1">
    <source>
        <dbReference type="ARBA" id="ARBA00006914"/>
    </source>
</evidence>
<dbReference type="InterPro" id="IPR003959">
    <property type="entry name" value="ATPase_AAA_core"/>
</dbReference>
<reference evidence="9 10" key="1">
    <citation type="submission" date="2016-09" db="EMBL/GenBank/DDBJ databases">
        <title>Extensive genetic diversity and differential bi-allelic expression allows diatom success in the polar Southern Ocean.</title>
        <authorList>
            <consortium name="DOE Joint Genome Institute"/>
            <person name="Mock T."/>
            <person name="Otillar R.P."/>
            <person name="Strauss J."/>
            <person name="Dupont C."/>
            <person name="Frickenhaus S."/>
            <person name="Maumus F."/>
            <person name="Mcmullan M."/>
            <person name="Sanges R."/>
            <person name="Schmutz J."/>
            <person name="Toseland A."/>
            <person name="Valas R."/>
            <person name="Veluchamy A."/>
            <person name="Ward B.J."/>
            <person name="Allen A."/>
            <person name="Barry K."/>
            <person name="Falciatore A."/>
            <person name="Ferrante M."/>
            <person name="Fortunato A.E."/>
            <person name="Gloeckner G."/>
            <person name="Gruber A."/>
            <person name="Hipkin R."/>
            <person name="Janech M."/>
            <person name="Kroth P."/>
            <person name="Leese F."/>
            <person name="Lindquist E."/>
            <person name="Lyon B.R."/>
            <person name="Martin J."/>
            <person name="Mayer C."/>
            <person name="Parker M."/>
            <person name="Quesneville H."/>
            <person name="Raymond J."/>
            <person name="Uhlig C."/>
            <person name="Valentin K.U."/>
            <person name="Worden A.Z."/>
            <person name="Armbrust E.V."/>
            <person name="Bowler C."/>
            <person name="Green B."/>
            <person name="Moulton V."/>
            <person name="Van Oosterhout C."/>
            <person name="Grigoriev I."/>
        </authorList>
    </citation>
    <scope>NUCLEOTIDE SEQUENCE [LARGE SCALE GENOMIC DNA]</scope>
    <source>
        <strain evidence="9 10">CCMP1102</strain>
    </source>
</reference>
<evidence type="ECO:0000256" key="4">
    <source>
        <dbReference type="ARBA" id="ARBA00022840"/>
    </source>
</evidence>
<dbReference type="InterPro" id="IPR003960">
    <property type="entry name" value="ATPase_AAA_CS"/>
</dbReference>
<sequence>MNNIRDEEDQDQIDFVPGYTPISQAGKDRNDAFEADFKQAVGGLQTQIDAIVRRVLDGRVIRPAGEDDELKILGLTPVRGLLLYGPPGTGKTLLARQISTALRARAPKIVSAPELLDRWVGGSEKILRGLFTEAEAELAACNGDVTRSALHVIVIDEIDAVFRRRSAGEDSGEQTRASVVNQILSKLDGVKAIDNVLMIGMTNRRELLDEALLRPGRLEVQIEVPLPDQEGRREILSIHFGPLRKKGRLSKPLCCAVDGLPNSIKCEDKNGVEDGRERKRDALKRSISTVIRRLHPHYDLAAETADFSGADIAGLVRSVRLPGSVDTTVDTYTVC</sequence>